<evidence type="ECO:0000313" key="3">
    <source>
        <dbReference type="EMBL" id="RWW92075.1"/>
    </source>
</evidence>
<evidence type="ECO:0000256" key="1">
    <source>
        <dbReference type="SAM" id="Phobius"/>
    </source>
</evidence>
<evidence type="ECO:0000313" key="4">
    <source>
        <dbReference type="Proteomes" id="UP000287527"/>
    </source>
</evidence>
<proteinExistence type="predicted"/>
<feature type="transmembrane region" description="Helical" evidence="1">
    <location>
        <begin position="267"/>
        <end position="284"/>
    </location>
</feature>
<protein>
    <submittedName>
        <fullName evidence="3">DUF4350 domain-containing protein</fullName>
    </submittedName>
</protein>
<evidence type="ECO:0000259" key="2">
    <source>
        <dbReference type="Pfam" id="PF14258"/>
    </source>
</evidence>
<gene>
    <name evidence="3" type="ORF">EPI11_16865</name>
</gene>
<dbReference type="EMBL" id="SBII01000014">
    <property type="protein sequence ID" value="RWW92075.1"/>
    <property type="molecule type" value="Genomic_DNA"/>
</dbReference>
<dbReference type="Proteomes" id="UP000287527">
    <property type="component" value="Unassembled WGS sequence"/>
</dbReference>
<dbReference type="RefSeq" id="WP_128391163.1">
    <property type="nucleotide sequence ID" value="NZ_SBII01000014.1"/>
</dbReference>
<keyword evidence="1" id="KW-1133">Transmembrane helix</keyword>
<sequence length="396" mass="46095">MNKKLTIYIVLLVAVIGILIFIDSSRPKPINWTPTYAVKDKIPLGLYVFDKEAPKLFKGQKIEKLRETPYEYFNDLYDYDAKKYTENGTFINISEQNSIDNESAKELIYFVDHGNTVFLSAKDFPRSLLDTLNLKVDGGYSFKDSIALSLSRKNNQKYSFNEGVGFTYFDSIDTKNVQILGYQEFSKDKKPNFIKVPFGNGNFLLHTQPAAFSNFHLLKGNHYQYAENILSYIPEGTIYWYSKQFAYDEEVSGNPLRYILSQPALKWTMWLAIIAFFIFLLFNAKRKQRIIPEIIPLKNTTVDFAKTIGNLYYQEGNHHTIIEKKIIYFLEHIRNEYHIDTYSLDDVFIEKLHLKTGKSIVDIEKTVSLIKKHRHQFESTEADVIAINKAIENLRL</sequence>
<comment type="caution">
    <text evidence="3">The sequence shown here is derived from an EMBL/GenBank/DDBJ whole genome shotgun (WGS) entry which is preliminary data.</text>
</comment>
<dbReference type="AlphaFoldDB" id="A0A3S3Q7T4"/>
<keyword evidence="4" id="KW-1185">Reference proteome</keyword>
<accession>A0A3S3Q7T4</accession>
<dbReference type="OrthoDB" id="1111222at2"/>
<keyword evidence="1" id="KW-0472">Membrane</keyword>
<dbReference type="Pfam" id="PF14258">
    <property type="entry name" value="DUF4350"/>
    <property type="match status" value="1"/>
</dbReference>
<feature type="domain" description="DUF4350" evidence="2">
    <location>
        <begin position="77"/>
        <end position="230"/>
    </location>
</feature>
<dbReference type="InterPro" id="IPR025646">
    <property type="entry name" value="DUF4350"/>
</dbReference>
<feature type="transmembrane region" description="Helical" evidence="1">
    <location>
        <begin position="5"/>
        <end position="22"/>
    </location>
</feature>
<reference evidence="3 4" key="1">
    <citation type="submission" date="2019-01" db="EMBL/GenBank/DDBJ databases">
        <title>Flavobacterium sp. nov.,isolated from freshwater.</title>
        <authorList>
            <person name="Zhang R."/>
            <person name="Du Z.-J."/>
        </authorList>
    </citation>
    <scope>NUCLEOTIDE SEQUENCE [LARGE SCALE GENOMIC DNA]</scope>
    <source>
        <strain evidence="3 4">1E403</strain>
    </source>
</reference>
<name>A0A3S3Q7T4_9FLAO</name>
<keyword evidence="1" id="KW-0812">Transmembrane</keyword>
<organism evidence="3 4">
    <name type="scientific">Flavobacterium cerinum</name>
    <dbReference type="NCBI Taxonomy" id="2502784"/>
    <lineage>
        <taxon>Bacteria</taxon>
        <taxon>Pseudomonadati</taxon>
        <taxon>Bacteroidota</taxon>
        <taxon>Flavobacteriia</taxon>
        <taxon>Flavobacteriales</taxon>
        <taxon>Flavobacteriaceae</taxon>
        <taxon>Flavobacterium</taxon>
    </lineage>
</organism>